<evidence type="ECO:0000256" key="3">
    <source>
        <dbReference type="ARBA" id="ARBA00023163"/>
    </source>
</evidence>
<dbReference type="EMBL" id="NQJF01000002">
    <property type="protein sequence ID" value="OYD25710.1"/>
    <property type="molecule type" value="Genomic_DNA"/>
</dbReference>
<dbReference type="PANTHER" id="PTHR43214:SF41">
    <property type="entry name" value="NITRATE_NITRITE RESPONSE REGULATOR PROTEIN NARP"/>
    <property type="match status" value="1"/>
</dbReference>
<gene>
    <name evidence="5" type="ORF">B6S09_02380</name>
    <name evidence="6" type="ORF">LY04_02837</name>
</gene>
<dbReference type="InterPro" id="IPR000792">
    <property type="entry name" value="Tscrpt_reg_LuxR_C"/>
</dbReference>
<dbReference type="SUPFAM" id="SSF46894">
    <property type="entry name" value="C-terminal effector domain of the bipartite response regulators"/>
    <property type="match status" value="1"/>
</dbReference>
<dbReference type="RefSeq" id="WP_094276900.1">
    <property type="nucleotide sequence ID" value="NZ_NQJF01000002.1"/>
</dbReference>
<feature type="domain" description="HTH luxR-type" evidence="4">
    <location>
        <begin position="141"/>
        <end position="206"/>
    </location>
</feature>
<dbReference type="InterPro" id="IPR039420">
    <property type="entry name" value="WalR-like"/>
</dbReference>
<sequence length="207" mass="22954">MKHAVFITEKGFYSPRWCQAFPDATIVDIDLLAEPFVQPGLFWILTGIPDWEAQVKHLTAQGHTVVALTRQPQMDELRLALTAGARGYLEALSSHHILSQAAQTISAGGMWLPAELVTHMIGLLSPIMEKNASVNKETSTASGVLDRLTGREREVVHEVLKGGSNKRIALELNITERTVKAHLSSVFEKLGARDRMHLMLLAREQEL</sequence>
<dbReference type="InterPro" id="IPR036388">
    <property type="entry name" value="WH-like_DNA-bd_sf"/>
</dbReference>
<dbReference type="AlphaFoldDB" id="A0A235CMD5"/>
<dbReference type="Proteomes" id="UP000295058">
    <property type="component" value="Unassembled WGS sequence"/>
</dbReference>
<dbReference type="GO" id="GO:0003677">
    <property type="term" value="F:DNA binding"/>
    <property type="evidence" value="ECO:0007669"/>
    <property type="project" value="UniProtKB-KW"/>
</dbReference>
<dbReference type="Gene3D" id="3.40.50.2300">
    <property type="match status" value="1"/>
</dbReference>
<dbReference type="GO" id="GO:0006355">
    <property type="term" value="P:regulation of DNA-templated transcription"/>
    <property type="evidence" value="ECO:0007669"/>
    <property type="project" value="InterPro"/>
</dbReference>
<proteinExistence type="predicted"/>
<dbReference type="PROSITE" id="PS00622">
    <property type="entry name" value="HTH_LUXR_1"/>
    <property type="match status" value="1"/>
</dbReference>
<dbReference type="Proteomes" id="UP000243640">
    <property type="component" value="Unassembled WGS sequence"/>
</dbReference>
<keyword evidence="8" id="KW-1185">Reference proteome</keyword>
<keyword evidence="1" id="KW-0805">Transcription regulation</keyword>
<evidence type="ECO:0000259" key="4">
    <source>
        <dbReference type="PROSITE" id="PS50043"/>
    </source>
</evidence>
<evidence type="ECO:0000256" key="1">
    <source>
        <dbReference type="ARBA" id="ARBA00023015"/>
    </source>
</evidence>
<dbReference type="OrthoDB" id="9794397at2"/>
<reference evidence="5 7" key="1">
    <citation type="submission" date="2017-08" db="EMBL/GenBank/DDBJ databases">
        <title>Draft Genome Sequence of the Marine Bacterium Oceanimonas baumannii ATCC 700832.</title>
        <authorList>
            <person name="Mcclelland W.D."/>
            <person name="Brennan M.A."/>
            <person name="Trachtenberg A.M."/>
            <person name="Maclea K.S."/>
        </authorList>
    </citation>
    <scope>NUCLEOTIDE SEQUENCE [LARGE SCALE GENOMIC DNA]</scope>
    <source>
        <strain evidence="5 7">ATCC 700832</strain>
    </source>
</reference>
<dbReference type="CDD" id="cd06170">
    <property type="entry name" value="LuxR_C_like"/>
    <property type="match status" value="1"/>
</dbReference>
<evidence type="ECO:0000313" key="7">
    <source>
        <dbReference type="Proteomes" id="UP000243640"/>
    </source>
</evidence>
<dbReference type="Pfam" id="PF00196">
    <property type="entry name" value="GerE"/>
    <property type="match status" value="1"/>
</dbReference>
<dbReference type="PRINTS" id="PR00038">
    <property type="entry name" value="HTHLUXR"/>
</dbReference>
<dbReference type="PANTHER" id="PTHR43214">
    <property type="entry name" value="TWO-COMPONENT RESPONSE REGULATOR"/>
    <property type="match status" value="1"/>
</dbReference>
<organism evidence="5 7">
    <name type="scientific">Oceanimonas baumannii</name>
    <dbReference type="NCBI Taxonomy" id="129578"/>
    <lineage>
        <taxon>Bacteria</taxon>
        <taxon>Pseudomonadati</taxon>
        <taxon>Pseudomonadota</taxon>
        <taxon>Gammaproteobacteria</taxon>
        <taxon>Aeromonadales</taxon>
        <taxon>Aeromonadaceae</taxon>
        <taxon>Oceanimonas</taxon>
    </lineage>
</organism>
<dbReference type="PROSITE" id="PS50043">
    <property type="entry name" value="HTH_LUXR_2"/>
    <property type="match status" value="1"/>
</dbReference>
<protein>
    <submittedName>
        <fullName evidence="6">Regulatory LuxR family protein</fullName>
    </submittedName>
</protein>
<keyword evidence="2" id="KW-0238">DNA-binding</keyword>
<name>A0A235CMD5_9GAMM</name>
<comment type="caution">
    <text evidence="5">The sequence shown here is derived from an EMBL/GenBank/DDBJ whole genome shotgun (WGS) entry which is preliminary data.</text>
</comment>
<dbReference type="InterPro" id="IPR016032">
    <property type="entry name" value="Sig_transdc_resp-reg_C-effctor"/>
</dbReference>
<dbReference type="SMART" id="SM00421">
    <property type="entry name" value="HTH_LUXR"/>
    <property type="match status" value="1"/>
</dbReference>
<evidence type="ECO:0000256" key="2">
    <source>
        <dbReference type="ARBA" id="ARBA00023125"/>
    </source>
</evidence>
<keyword evidence="3" id="KW-0804">Transcription</keyword>
<evidence type="ECO:0000313" key="5">
    <source>
        <dbReference type="EMBL" id="OYD25710.1"/>
    </source>
</evidence>
<reference evidence="6 8" key="2">
    <citation type="submission" date="2019-03" db="EMBL/GenBank/DDBJ databases">
        <title>Genomic Encyclopedia of Archaeal and Bacterial Type Strains, Phase II (KMG-II): from individual species to whole genera.</title>
        <authorList>
            <person name="Goeker M."/>
        </authorList>
    </citation>
    <scope>NUCLEOTIDE SEQUENCE [LARGE SCALE GENOMIC DNA]</scope>
    <source>
        <strain evidence="6 8">DSM 15594</strain>
    </source>
</reference>
<evidence type="ECO:0000313" key="6">
    <source>
        <dbReference type="EMBL" id="TDW57032.1"/>
    </source>
</evidence>
<accession>A0A235CMD5</accession>
<dbReference type="EMBL" id="SODO01000012">
    <property type="protein sequence ID" value="TDW57032.1"/>
    <property type="molecule type" value="Genomic_DNA"/>
</dbReference>
<dbReference type="Gene3D" id="1.10.10.10">
    <property type="entry name" value="Winged helix-like DNA-binding domain superfamily/Winged helix DNA-binding domain"/>
    <property type="match status" value="1"/>
</dbReference>
<evidence type="ECO:0000313" key="8">
    <source>
        <dbReference type="Proteomes" id="UP000295058"/>
    </source>
</evidence>